<evidence type="ECO:0000313" key="3">
    <source>
        <dbReference type="Proteomes" id="UP000683557"/>
    </source>
</evidence>
<dbReference type="NCBIfam" id="TIGR01552">
    <property type="entry name" value="phd_fam"/>
    <property type="match status" value="1"/>
</dbReference>
<evidence type="ECO:0000313" key="2">
    <source>
        <dbReference type="EMBL" id="QWV95288.1"/>
    </source>
</evidence>
<name>A0ABX8JA12_9BACT</name>
<evidence type="ECO:0000256" key="1">
    <source>
        <dbReference type="RuleBase" id="RU362080"/>
    </source>
</evidence>
<dbReference type="Proteomes" id="UP000683557">
    <property type="component" value="Chromosome"/>
</dbReference>
<dbReference type="RefSeq" id="WP_216801982.1">
    <property type="nucleotide sequence ID" value="NZ_CP076723.1"/>
</dbReference>
<dbReference type="Pfam" id="PF02604">
    <property type="entry name" value="PhdYeFM_antitox"/>
    <property type="match status" value="1"/>
</dbReference>
<comment type="function">
    <text evidence="1">Antitoxin component of a type II toxin-antitoxin (TA) system.</text>
</comment>
<accession>A0ABX8JA12</accession>
<dbReference type="EMBL" id="CP076723">
    <property type="protein sequence ID" value="QWV95288.1"/>
    <property type="molecule type" value="Genomic_DNA"/>
</dbReference>
<organism evidence="2 3">
    <name type="scientific">Geomonas oryzisoli</name>
    <dbReference type="NCBI Taxonomy" id="2847992"/>
    <lineage>
        <taxon>Bacteria</taxon>
        <taxon>Pseudomonadati</taxon>
        <taxon>Thermodesulfobacteriota</taxon>
        <taxon>Desulfuromonadia</taxon>
        <taxon>Geobacterales</taxon>
        <taxon>Geobacteraceae</taxon>
        <taxon>Geomonas</taxon>
    </lineage>
</organism>
<keyword evidence="3" id="KW-1185">Reference proteome</keyword>
<gene>
    <name evidence="2" type="ORF">KP004_08985</name>
</gene>
<reference evidence="2 3" key="1">
    <citation type="submission" date="2021-06" db="EMBL/GenBank/DDBJ databases">
        <title>Gemonas diversity in paddy soil.</title>
        <authorList>
            <person name="Liu G."/>
        </authorList>
    </citation>
    <scope>NUCLEOTIDE SEQUENCE [LARGE SCALE GENOMIC DNA]</scope>
    <source>
        <strain evidence="2 3">RG10</strain>
    </source>
</reference>
<comment type="similarity">
    <text evidence="1">Belongs to the phD/YefM antitoxin family.</text>
</comment>
<sequence length="93" mass="10608">MTRLKHNPTPNYWRLQAAKARFSEVVKRAKAEGPQHVTVYGRDEVVVISTEDFRRLTGEITGDALIQAIQSSPYRDVDIEPSRITMPVRDVDL</sequence>
<dbReference type="InterPro" id="IPR006442">
    <property type="entry name" value="Antitoxin_Phd/YefM"/>
</dbReference>
<proteinExistence type="inferred from homology"/>
<protein>
    <recommendedName>
        <fullName evidence="1">Antitoxin</fullName>
    </recommendedName>
</protein>